<keyword evidence="4" id="KW-0281">Fimbrium</keyword>
<dbReference type="InterPro" id="IPR000259">
    <property type="entry name" value="Adhesion_dom_fimbrial"/>
</dbReference>
<evidence type="ECO:0000313" key="8">
    <source>
        <dbReference type="Proteomes" id="UP000317663"/>
    </source>
</evidence>
<accession>A0A502GH04</accession>
<feature type="chain" id="PRO_5021273299" evidence="5">
    <location>
        <begin position="29"/>
        <end position="193"/>
    </location>
</feature>
<dbReference type="OrthoDB" id="8656135at2"/>
<sequence>MSKFSISKVSKIVLLPICCLASSMAASAEDGTITFTGNIKDATCVITGGSTGSESSGGDFTVALKDVSTTALKTEGMKAGDTAFHITLSGADCPNGKFANVSWEQAASTNINSATGNLKNSTAEGSATKVEVVLSDESKKAIDLRVPVTSAAAGKEISGNSAIFNYWAQYIATGGATTAGTVNTDIVYSIIYN</sequence>
<comment type="caution">
    <text evidence="7">The sequence shown here is derived from an EMBL/GenBank/DDBJ whole genome shotgun (WGS) entry which is preliminary data.</text>
</comment>
<evidence type="ECO:0000256" key="3">
    <source>
        <dbReference type="ARBA" id="ARBA00022729"/>
    </source>
</evidence>
<dbReference type="AlphaFoldDB" id="A0A502GH04"/>
<proteinExistence type="inferred from homology"/>
<evidence type="ECO:0000256" key="5">
    <source>
        <dbReference type="SAM" id="SignalP"/>
    </source>
</evidence>
<evidence type="ECO:0000313" key="7">
    <source>
        <dbReference type="EMBL" id="TPG61567.1"/>
    </source>
</evidence>
<keyword evidence="8" id="KW-1185">Reference proteome</keyword>
<dbReference type="SUPFAM" id="SSF49401">
    <property type="entry name" value="Bacterial adhesins"/>
    <property type="match status" value="1"/>
</dbReference>
<comment type="subcellular location">
    <subcellularLocation>
        <location evidence="1">Fimbrium</location>
    </subcellularLocation>
</comment>
<dbReference type="GO" id="GO:0009289">
    <property type="term" value="C:pilus"/>
    <property type="evidence" value="ECO:0007669"/>
    <property type="project" value="UniProtKB-SubCell"/>
</dbReference>
<organism evidence="7 8">
    <name type="scientific">Ewingella americana</name>
    <dbReference type="NCBI Taxonomy" id="41202"/>
    <lineage>
        <taxon>Bacteria</taxon>
        <taxon>Pseudomonadati</taxon>
        <taxon>Pseudomonadota</taxon>
        <taxon>Gammaproteobacteria</taxon>
        <taxon>Enterobacterales</taxon>
        <taxon>Yersiniaceae</taxon>
        <taxon>Ewingella</taxon>
    </lineage>
</organism>
<evidence type="ECO:0000259" key="6">
    <source>
        <dbReference type="Pfam" id="PF00419"/>
    </source>
</evidence>
<keyword evidence="3 5" id="KW-0732">Signal</keyword>
<dbReference type="PANTHER" id="PTHR33420:SF3">
    <property type="entry name" value="FIMBRIAL SUBUNIT ELFA"/>
    <property type="match status" value="1"/>
</dbReference>
<evidence type="ECO:0000256" key="2">
    <source>
        <dbReference type="ARBA" id="ARBA00006671"/>
    </source>
</evidence>
<dbReference type="PANTHER" id="PTHR33420">
    <property type="entry name" value="FIMBRIAL SUBUNIT ELFA-RELATED"/>
    <property type="match status" value="1"/>
</dbReference>
<dbReference type="Gene3D" id="2.60.40.1090">
    <property type="entry name" value="Fimbrial-type adhesion domain"/>
    <property type="match status" value="1"/>
</dbReference>
<dbReference type="InterPro" id="IPR008966">
    <property type="entry name" value="Adhesion_dom_sf"/>
</dbReference>
<evidence type="ECO:0000256" key="4">
    <source>
        <dbReference type="ARBA" id="ARBA00023263"/>
    </source>
</evidence>
<dbReference type="Proteomes" id="UP000317663">
    <property type="component" value="Unassembled WGS sequence"/>
</dbReference>
<dbReference type="InterPro" id="IPR036937">
    <property type="entry name" value="Adhesion_dom_fimbrial_sf"/>
</dbReference>
<dbReference type="GO" id="GO:0043709">
    <property type="term" value="P:cell adhesion involved in single-species biofilm formation"/>
    <property type="evidence" value="ECO:0007669"/>
    <property type="project" value="TreeGrafter"/>
</dbReference>
<dbReference type="InterPro" id="IPR050263">
    <property type="entry name" value="Bact_Fimbrial_Adh_Pro"/>
</dbReference>
<feature type="domain" description="Fimbrial-type adhesion" evidence="6">
    <location>
        <begin position="33"/>
        <end position="192"/>
    </location>
</feature>
<name>A0A502GH04_9GAMM</name>
<evidence type="ECO:0000256" key="1">
    <source>
        <dbReference type="ARBA" id="ARBA00004561"/>
    </source>
</evidence>
<gene>
    <name evidence="7" type="ORF">EAH77_13080</name>
</gene>
<dbReference type="EMBL" id="RCZD01000006">
    <property type="protein sequence ID" value="TPG61567.1"/>
    <property type="molecule type" value="Genomic_DNA"/>
</dbReference>
<protein>
    <submittedName>
        <fullName evidence="7">Type 1 fimbrial protein</fullName>
    </submittedName>
</protein>
<feature type="signal peptide" evidence="5">
    <location>
        <begin position="1"/>
        <end position="28"/>
    </location>
</feature>
<reference evidence="7 8" key="1">
    <citation type="journal article" date="2019" name="Environ. Microbiol.">
        <title>Species interactions and distinct microbial communities in high Arctic permafrost affected cryosols are associated with the CH4 and CO2 gas fluxes.</title>
        <authorList>
            <person name="Altshuler I."/>
            <person name="Hamel J."/>
            <person name="Turney S."/>
            <person name="Magnuson E."/>
            <person name="Levesque R."/>
            <person name="Greer C."/>
            <person name="Whyte L.G."/>
        </authorList>
    </citation>
    <scope>NUCLEOTIDE SEQUENCE [LARGE SCALE GENOMIC DNA]</scope>
    <source>
        <strain evidence="7 8">E4</strain>
    </source>
</reference>
<dbReference type="Pfam" id="PF00419">
    <property type="entry name" value="Fimbrial"/>
    <property type="match status" value="1"/>
</dbReference>
<comment type="similarity">
    <text evidence="2">Belongs to the fimbrial protein family.</text>
</comment>